<gene>
    <name evidence="1" type="ORF">OUY18_12845</name>
</gene>
<evidence type="ECO:0000313" key="1">
    <source>
        <dbReference type="EMBL" id="MCY1715135.1"/>
    </source>
</evidence>
<accession>A0ABT4BXT5</accession>
<reference evidence="1 2" key="1">
    <citation type="submission" date="2022-11" db="EMBL/GenBank/DDBJ databases">
        <authorList>
            <person name="Caiyu Z."/>
        </authorList>
    </citation>
    <scope>NUCLEOTIDE SEQUENCE [LARGE SCALE GENOMIC DNA]</scope>
    <source>
        <strain evidence="1 2">YR-4</strain>
    </source>
</reference>
<evidence type="ECO:0000313" key="2">
    <source>
        <dbReference type="Proteomes" id="UP001082703"/>
    </source>
</evidence>
<name>A0ABT4BXT5_9FIRM</name>
<sequence length="53" mass="6189">MDESPCMAFFYALHPTDSGEAVSPTFASPRWLFPIVEDDRLNNKKRNEEDERK</sequence>
<protein>
    <submittedName>
        <fullName evidence="1">Uncharacterized protein</fullName>
    </submittedName>
</protein>
<dbReference type="EMBL" id="JAPOHA010000016">
    <property type="protein sequence ID" value="MCY1715135.1"/>
    <property type="molecule type" value="Genomic_DNA"/>
</dbReference>
<proteinExistence type="predicted"/>
<keyword evidence="2" id="KW-1185">Reference proteome</keyword>
<organism evidence="1 2">
    <name type="scientific">Caproiciproducens galactitolivorans</name>
    <dbReference type="NCBI Taxonomy" id="642589"/>
    <lineage>
        <taxon>Bacteria</taxon>
        <taxon>Bacillati</taxon>
        <taxon>Bacillota</taxon>
        <taxon>Clostridia</taxon>
        <taxon>Eubacteriales</taxon>
        <taxon>Acutalibacteraceae</taxon>
        <taxon>Caproiciproducens</taxon>
    </lineage>
</organism>
<dbReference type="RefSeq" id="WP_268059171.1">
    <property type="nucleotide sequence ID" value="NZ_JAPOHA010000016.1"/>
</dbReference>
<dbReference type="Proteomes" id="UP001082703">
    <property type="component" value="Unassembled WGS sequence"/>
</dbReference>
<comment type="caution">
    <text evidence="1">The sequence shown here is derived from an EMBL/GenBank/DDBJ whole genome shotgun (WGS) entry which is preliminary data.</text>
</comment>